<proteinExistence type="predicted"/>
<dbReference type="KEGG" id="rue:DT065_01195"/>
<dbReference type="AlphaFoldDB" id="A0A345BUY9"/>
<dbReference type="Proteomes" id="UP000252100">
    <property type="component" value="Chromosome"/>
</dbReference>
<organism evidence="1 2">
    <name type="scientific">Salicibibacter kimchii</name>
    <dbReference type="NCBI Taxonomy" id="2099786"/>
    <lineage>
        <taxon>Bacteria</taxon>
        <taxon>Bacillati</taxon>
        <taxon>Bacillota</taxon>
        <taxon>Bacilli</taxon>
        <taxon>Bacillales</taxon>
        <taxon>Bacillaceae</taxon>
        <taxon>Salicibibacter</taxon>
    </lineage>
</organism>
<evidence type="ECO:0000313" key="2">
    <source>
        <dbReference type="Proteomes" id="UP000252100"/>
    </source>
</evidence>
<gene>
    <name evidence="1" type="ORF">DT065_01195</name>
</gene>
<sequence>MVGCFLLGIELSIHPYIKKNFRYSSSAGRLKYVSHLEMVLFVGSLPSISRIKASEARQHCLKKASIRPNPVVKVEQQKKSVKGIYTAKWGKVKVQQFINRNQVRLPLCNPQTEQSLRREGIETRCDAPKLQTQCL</sequence>
<reference evidence="1 2" key="1">
    <citation type="journal article" date="2018" name="J. Microbiol.">
        <title>Salicibibacter kimchii gen. nov., sp. nov., a moderately halophilic and alkalitolerant bacterium in the family Bacillaceae, isolated from kimchi.</title>
        <authorList>
            <person name="Jang J.Y."/>
            <person name="Oh Y.J."/>
            <person name="Lim S.K."/>
            <person name="Park H.K."/>
            <person name="Lee C."/>
            <person name="Kim J.Y."/>
            <person name="Lee M.A."/>
            <person name="Choi H.J."/>
        </authorList>
    </citation>
    <scope>NUCLEOTIDE SEQUENCE [LARGE SCALE GENOMIC DNA]</scope>
    <source>
        <strain evidence="1 2">NKC1-1</strain>
    </source>
</reference>
<keyword evidence="2" id="KW-1185">Reference proteome</keyword>
<dbReference type="EMBL" id="CP031092">
    <property type="protein sequence ID" value="AXF54770.1"/>
    <property type="molecule type" value="Genomic_DNA"/>
</dbReference>
<protein>
    <submittedName>
        <fullName evidence="1">Uncharacterized protein</fullName>
    </submittedName>
</protein>
<accession>A0A345BUY9</accession>
<name>A0A345BUY9_9BACI</name>
<evidence type="ECO:0000313" key="1">
    <source>
        <dbReference type="EMBL" id="AXF54770.1"/>
    </source>
</evidence>